<accession>A0A2P2NCT4</accession>
<dbReference type="AlphaFoldDB" id="A0A2P2NCT4"/>
<sequence>MFPLFECVICICLQSMKGKTDFTCKLTSKGFILNECQMQKVLCLISNCIAFCDR</sequence>
<organism evidence="1">
    <name type="scientific">Rhizophora mucronata</name>
    <name type="common">Asiatic mangrove</name>
    <dbReference type="NCBI Taxonomy" id="61149"/>
    <lineage>
        <taxon>Eukaryota</taxon>
        <taxon>Viridiplantae</taxon>
        <taxon>Streptophyta</taxon>
        <taxon>Embryophyta</taxon>
        <taxon>Tracheophyta</taxon>
        <taxon>Spermatophyta</taxon>
        <taxon>Magnoliopsida</taxon>
        <taxon>eudicotyledons</taxon>
        <taxon>Gunneridae</taxon>
        <taxon>Pentapetalae</taxon>
        <taxon>rosids</taxon>
        <taxon>fabids</taxon>
        <taxon>Malpighiales</taxon>
        <taxon>Rhizophoraceae</taxon>
        <taxon>Rhizophora</taxon>
    </lineage>
</organism>
<evidence type="ECO:0000313" key="1">
    <source>
        <dbReference type="EMBL" id="MBX40286.1"/>
    </source>
</evidence>
<name>A0A2P2NCT4_RHIMU</name>
<dbReference type="EMBL" id="GGEC01059802">
    <property type="protein sequence ID" value="MBX40286.1"/>
    <property type="molecule type" value="Transcribed_RNA"/>
</dbReference>
<reference evidence="1" key="1">
    <citation type="submission" date="2018-02" db="EMBL/GenBank/DDBJ databases">
        <title>Rhizophora mucronata_Transcriptome.</title>
        <authorList>
            <person name="Meera S.P."/>
            <person name="Sreeshan A."/>
            <person name="Augustine A."/>
        </authorList>
    </citation>
    <scope>NUCLEOTIDE SEQUENCE</scope>
    <source>
        <tissue evidence="1">Leaf</tissue>
    </source>
</reference>
<proteinExistence type="predicted"/>
<protein>
    <submittedName>
        <fullName evidence="1">Uncharacterized protein</fullName>
    </submittedName>
</protein>